<reference evidence="3" key="1">
    <citation type="submission" date="2016-10" db="EMBL/GenBank/DDBJ databases">
        <authorList>
            <person name="Varghese N."/>
            <person name="Submissions S."/>
        </authorList>
    </citation>
    <scope>NUCLEOTIDE SEQUENCE [LARGE SCALE GENOMIC DNA]</scope>
    <source>
        <strain evidence="3">IMMIB L-1606</strain>
    </source>
</reference>
<evidence type="ECO:0000259" key="1">
    <source>
        <dbReference type="Pfam" id="PF03235"/>
    </source>
</evidence>
<feature type="domain" description="GmrSD restriction endonucleases N-terminal" evidence="1">
    <location>
        <begin position="10"/>
        <end position="219"/>
    </location>
</feature>
<proteinExistence type="predicted"/>
<evidence type="ECO:0000313" key="3">
    <source>
        <dbReference type="Proteomes" id="UP000198751"/>
    </source>
</evidence>
<gene>
    <name evidence="2" type="ORF">SAMN04489743_0745</name>
</gene>
<protein>
    <recommendedName>
        <fullName evidence="1">GmrSD restriction endonucleases N-terminal domain-containing protein</fullName>
    </recommendedName>
</protein>
<evidence type="ECO:0000313" key="2">
    <source>
        <dbReference type="EMBL" id="SDS74286.1"/>
    </source>
</evidence>
<dbReference type="Proteomes" id="UP000198751">
    <property type="component" value="Chromosome I"/>
</dbReference>
<dbReference type="Pfam" id="PF03235">
    <property type="entry name" value="GmrSD_N"/>
    <property type="match status" value="1"/>
</dbReference>
<dbReference type="EMBL" id="LT629779">
    <property type="protein sequence ID" value="SDS74286.1"/>
    <property type="molecule type" value="Genomic_DNA"/>
</dbReference>
<accession>A0A1H1UPZ9</accession>
<keyword evidence="3" id="KW-1185">Reference proteome</keyword>
<sequence>MAELKSMPIRTLLAQVHSGQIRIPAFQRAFVWDSERIAHFMDSIYKGYPYGSLLFWTTQQQLDADRQIGPYSLPEPEGKHPVTYVLDGQQRVTSLFMTFQTELTRPAGNEYPDVYFDLTAESSAQQSQFLALAESEVDPNAHFPLRALFDSAEYRRATDPFSADADKLNLLDDLHSRFKEAMIPVQAIETEDRATVAIVFERINRLGVELSPLELLSAWTWSEDFDLRQKFLDLEDELELFAFGDAVTGGDLVLRACAAVLKGDPTVEALMSADGDEIRDAYERVVNGIKGAVEFLSKQLNVETVKTLPYPLMLVPLAVFFAVNSGQLPRHTNAQTKELKKWFWRACFSERYSGQTIRAAKADIIEMAALREGSATEIAKFSVAVSEDFFLTSNFRMNSARTATFVNMLASKGPRSFLSGNKVDLKAVLQAYNKSEFHHIFPKAHLEELGVDPYEINSFANFCFLSRDDNNKIRRKAPDVYRQLMPDDEDSLEEILTSAFLEDEDFASDFETFRKARASRLATYARTLCGIAEPKGDAS</sequence>
<name>A0A1H1UPZ9_9MICC</name>
<organism evidence="2 3">
    <name type="scientific">Pseudarthrobacter equi</name>
    <dbReference type="NCBI Taxonomy" id="728066"/>
    <lineage>
        <taxon>Bacteria</taxon>
        <taxon>Bacillati</taxon>
        <taxon>Actinomycetota</taxon>
        <taxon>Actinomycetes</taxon>
        <taxon>Micrococcales</taxon>
        <taxon>Micrococcaceae</taxon>
        <taxon>Pseudarthrobacter</taxon>
    </lineage>
</organism>
<dbReference type="OrthoDB" id="9787127at2"/>
<dbReference type="InterPro" id="IPR004919">
    <property type="entry name" value="GmrSD_N"/>
</dbReference>
<dbReference type="PANTHER" id="PTHR37292">
    <property type="entry name" value="VNG6097C"/>
    <property type="match status" value="1"/>
</dbReference>
<dbReference type="AlphaFoldDB" id="A0A1H1UPZ9"/>
<dbReference type="PANTHER" id="PTHR37292:SF2">
    <property type="entry name" value="DUF262 DOMAIN-CONTAINING PROTEIN"/>
    <property type="match status" value="1"/>
</dbReference>